<feature type="non-terminal residue" evidence="1">
    <location>
        <position position="1"/>
    </location>
</feature>
<dbReference type="AlphaFoldDB" id="A0A0D0CC15"/>
<dbReference type="OrthoDB" id="5598737at2759"/>
<reference evidence="1 2" key="1">
    <citation type="submission" date="2014-04" db="EMBL/GenBank/DDBJ databases">
        <title>Evolutionary Origins and Diversification of the Mycorrhizal Mutualists.</title>
        <authorList>
            <consortium name="DOE Joint Genome Institute"/>
            <consortium name="Mycorrhizal Genomics Consortium"/>
            <person name="Kohler A."/>
            <person name="Kuo A."/>
            <person name="Nagy L.G."/>
            <person name="Floudas D."/>
            <person name="Copeland A."/>
            <person name="Barry K.W."/>
            <person name="Cichocki N."/>
            <person name="Veneault-Fourrey C."/>
            <person name="LaButti K."/>
            <person name="Lindquist E.A."/>
            <person name="Lipzen A."/>
            <person name="Lundell T."/>
            <person name="Morin E."/>
            <person name="Murat C."/>
            <person name="Riley R."/>
            <person name="Ohm R."/>
            <person name="Sun H."/>
            <person name="Tunlid A."/>
            <person name="Henrissat B."/>
            <person name="Grigoriev I.V."/>
            <person name="Hibbett D.S."/>
            <person name="Martin F."/>
        </authorList>
    </citation>
    <scope>NUCLEOTIDE SEQUENCE [LARGE SCALE GENOMIC DNA]</scope>
    <source>
        <strain evidence="1 2">FD-317 M1</strain>
    </source>
</reference>
<organism evidence="1 2">
    <name type="scientific">Collybiopsis luxurians FD-317 M1</name>
    <dbReference type="NCBI Taxonomy" id="944289"/>
    <lineage>
        <taxon>Eukaryota</taxon>
        <taxon>Fungi</taxon>
        <taxon>Dikarya</taxon>
        <taxon>Basidiomycota</taxon>
        <taxon>Agaricomycotina</taxon>
        <taxon>Agaricomycetes</taxon>
        <taxon>Agaricomycetidae</taxon>
        <taxon>Agaricales</taxon>
        <taxon>Marasmiineae</taxon>
        <taxon>Omphalotaceae</taxon>
        <taxon>Collybiopsis</taxon>
        <taxon>Collybiopsis luxurians</taxon>
    </lineage>
</organism>
<accession>A0A0D0CC15</accession>
<dbReference type="EMBL" id="KN834804">
    <property type="protein sequence ID" value="KIK55617.1"/>
    <property type="molecule type" value="Genomic_DNA"/>
</dbReference>
<evidence type="ECO:0000313" key="2">
    <source>
        <dbReference type="Proteomes" id="UP000053593"/>
    </source>
</evidence>
<dbReference type="HOGENOM" id="CLU_113385_0_0_1"/>
<evidence type="ECO:0000313" key="1">
    <source>
        <dbReference type="EMBL" id="KIK55617.1"/>
    </source>
</evidence>
<sequence length="183" mass="20906">LPQIQLQPMYPHLKHNGKAEVNREGSVTCQKYYDKYSQKCWTGGIMVCWCSHSICYGFHCIPVAEGQNNVFSALVTQWPKAPDWMAYDFACALGPYCWMQEPDFFADTQFIIDGFHLSRHTKCSKASFLKTYANVDPTLAKINSSAVECSNSGLAQICKSISYMEQDQAILYCWVFLCMWNCQ</sequence>
<protein>
    <submittedName>
        <fullName evidence="1">Uncharacterized protein</fullName>
    </submittedName>
</protein>
<gene>
    <name evidence="1" type="ORF">GYMLUDRAFT_175271</name>
</gene>
<proteinExistence type="predicted"/>
<name>A0A0D0CC15_9AGAR</name>
<dbReference type="PANTHER" id="PTHR34305">
    <property type="entry name" value="EXPRESSED PROTEIN"/>
    <property type="match status" value="1"/>
</dbReference>
<keyword evidence="2" id="KW-1185">Reference proteome</keyword>
<dbReference type="PANTHER" id="PTHR34305:SF1">
    <property type="entry name" value="SWIM-TYPE DOMAIN-CONTAINING PROTEIN"/>
    <property type="match status" value="1"/>
</dbReference>
<dbReference type="Proteomes" id="UP000053593">
    <property type="component" value="Unassembled WGS sequence"/>
</dbReference>